<keyword evidence="2" id="KW-1185">Reference proteome</keyword>
<organism evidence="1 2">
    <name type="scientific">Coptis chinensis</name>
    <dbReference type="NCBI Taxonomy" id="261450"/>
    <lineage>
        <taxon>Eukaryota</taxon>
        <taxon>Viridiplantae</taxon>
        <taxon>Streptophyta</taxon>
        <taxon>Embryophyta</taxon>
        <taxon>Tracheophyta</taxon>
        <taxon>Spermatophyta</taxon>
        <taxon>Magnoliopsida</taxon>
        <taxon>Ranunculales</taxon>
        <taxon>Ranunculaceae</taxon>
        <taxon>Coptidoideae</taxon>
        <taxon>Coptis</taxon>
    </lineage>
</organism>
<dbReference type="EMBL" id="JADFTS010000003">
    <property type="protein sequence ID" value="KAF9615234.1"/>
    <property type="molecule type" value="Genomic_DNA"/>
</dbReference>
<evidence type="ECO:0000313" key="1">
    <source>
        <dbReference type="EMBL" id="KAF9615234.1"/>
    </source>
</evidence>
<name>A0A835M650_9MAGN</name>
<dbReference type="AlphaFoldDB" id="A0A835M650"/>
<comment type="caution">
    <text evidence="1">The sequence shown here is derived from an EMBL/GenBank/DDBJ whole genome shotgun (WGS) entry which is preliminary data.</text>
</comment>
<accession>A0A835M650</accession>
<protein>
    <submittedName>
        <fullName evidence="1">Uncharacterized protein</fullName>
    </submittedName>
</protein>
<proteinExistence type="predicted"/>
<dbReference type="Proteomes" id="UP000631114">
    <property type="component" value="Unassembled WGS sequence"/>
</dbReference>
<sequence length="106" mass="12209">MDSDQALEVVNPIMLEQVVAEEGEICNLMPELQDPVTVHEQYVANLEEFSSIREELTFHEVSNEFDDDREVFLDHQVNVDSVVVVNKETTTTITNKRETRQSKSQQ</sequence>
<gene>
    <name evidence="1" type="ORF">IFM89_022496</name>
</gene>
<evidence type="ECO:0000313" key="2">
    <source>
        <dbReference type="Proteomes" id="UP000631114"/>
    </source>
</evidence>
<reference evidence="1 2" key="1">
    <citation type="submission" date="2020-10" db="EMBL/GenBank/DDBJ databases">
        <title>The Coptis chinensis genome and diversification of protoberbering-type alkaloids.</title>
        <authorList>
            <person name="Wang B."/>
            <person name="Shu S."/>
            <person name="Song C."/>
            <person name="Liu Y."/>
        </authorList>
    </citation>
    <scope>NUCLEOTIDE SEQUENCE [LARGE SCALE GENOMIC DNA]</scope>
    <source>
        <strain evidence="1">HL-2020</strain>
        <tissue evidence="1">Leaf</tissue>
    </source>
</reference>